<dbReference type="Proteomes" id="UP000000576">
    <property type="component" value="Plasmid pXAC64"/>
</dbReference>
<feature type="region of interest" description="Disordered" evidence="1">
    <location>
        <begin position="78"/>
        <end position="99"/>
    </location>
</feature>
<sequence>MDSALRAPAPVRGQPQAVAHRREPLPTSSTAHRSVWTMRYAHQPASGLLPTLRFPNHVFIDSPENRKPHDVAVFEAREKRGSARPARGRGAVLLSTGRQRRTVGNSIPFSLLEPRTPSASNAALPVRFLACEKMY</sequence>
<keyword evidence="2" id="KW-0614">Plasmid</keyword>
<dbReference type="KEGG" id="xac:XACb0055"/>
<feature type="region of interest" description="Disordered" evidence="1">
    <location>
        <begin position="1"/>
        <end position="30"/>
    </location>
</feature>
<name>A0AAI7ZJI3_XANAC</name>
<evidence type="ECO:0000313" key="3">
    <source>
        <dbReference type="Proteomes" id="UP000000576"/>
    </source>
</evidence>
<gene>
    <name evidence="2" type="ordered locus">XACb0055</name>
</gene>
<protein>
    <submittedName>
        <fullName evidence="2">Uncharacterized protein</fullName>
    </submittedName>
</protein>
<accession>A0AAI7ZJI3</accession>
<evidence type="ECO:0000256" key="1">
    <source>
        <dbReference type="SAM" id="MobiDB-lite"/>
    </source>
</evidence>
<dbReference type="AlphaFoldDB" id="A0AAI7ZJI3"/>
<reference evidence="2 3" key="1">
    <citation type="journal article" date="2002" name="Nature">
        <title>Comparison of the genomes of two Xanthomonas pathogens with differing host specificities.</title>
        <authorList>
            <person name="da Silva A.C."/>
            <person name="Ferro J.A."/>
            <person name="Reinach F.C."/>
            <person name="Farah C.S."/>
            <person name="Furlan L.R."/>
            <person name="Quaggio R.B."/>
            <person name="Monteiro-Vitorello C.B."/>
            <person name="Van Sluys M.A."/>
            <person name="Almeida N.F."/>
            <person name="Alves L.M."/>
            <person name="do Amaral A.M."/>
            <person name="Bertolini M.C."/>
            <person name="Camargo L.E."/>
            <person name="Camarotte G."/>
            <person name="Cannavan F."/>
            <person name="Cardozo J."/>
            <person name="Chambergo F."/>
            <person name="Ciapina L.P."/>
            <person name="Cicarelli R.M."/>
            <person name="Coutinho L.L."/>
            <person name="Cursino-Santos J.R."/>
            <person name="El-Dorry H."/>
            <person name="Faria J.B."/>
            <person name="Ferreira A.J."/>
            <person name="Ferreira R.C."/>
            <person name="Ferro M.I."/>
            <person name="Formighieri E.F."/>
            <person name="Franco M.C."/>
            <person name="Greggio C.C."/>
            <person name="Gruber A."/>
            <person name="Katsuyama A.M."/>
            <person name="Kishi L.T."/>
            <person name="Leite R.P."/>
            <person name="Lemos E.G."/>
            <person name="Lemos M.V."/>
            <person name="Locali E.C."/>
            <person name="Machado M.A."/>
            <person name="Madeira A.M."/>
            <person name="Martinez-Rossi N.M."/>
            <person name="Martins E.C."/>
            <person name="Meidanis J."/>
            <person name="Menck C.F."/>
            <person name="Miyaki C.Y."/>
            <person name="Moon D.H."/>
            <person name="Moreira L.M."/>
            <person name="Novo M.T."/>
            <person name="Okura V.K."/>
            <person name="Oliveira M.C."/>
            <person name="Oliveira V.R."/>
            <person name="Pereira H.A."/>
            <person name="Rossi A."/>
            <person name="Sena J.A."/>
            <person name="Silva C."/>
            <person name="de Souza R.F."/>
            <person name="Spinola L.A."/>
            <person name="Takita M.A."/>
            <person name="Tamura R.E."/>
            <person name="Teixeira E.C."/>
            <person name="Tezza R.I."/>
            <person name="Trindade dos Santos M."/>
            <person name="Truffi D."/>
            <person name="Tsai S.M."/>
            <person name="White F.F."/>
            <person name="Setubal J.C."/>
            <person name="Kitajima J.P."/>
        </authorList>
    </citation>
    <scope>NUCLEOTIDE SEQUENCE [LARGE SCALE GENOMIC DNA]</scope>
    <source>
        <strain evidence="2 3">306</strain>
    </source>
</reference>
<evidence type="ECO:0000313" key="2">
    <source>
        <dbReference type="EMBL" id="AAM39301.1"/>
    </source>
</evidence>
<dbReference type="EMBL" id="AE008925">
    <property type="protein sequence ID" value="AAM39301.1"/>
    <property type="molecule type" value="Genomic_DNA"/>
</dbReference>
<geneLocation type="plasmid" evidence="2 3">
    <name>pXAC64</name>
</geneLocation>
<proteinExistence type="predicted"/>
<organism evidence="2 3">
    <name type="scientific">Xanthomonas axonopodis pv. citri (strain 306)</name>
    <dbReference type="NCBI Taxonomy" id="190486"/>
    <lineage>
        <taxon>Bacteria</taxon>
        <taxon>Pseudomonadati</taxon>
        <taxon>Pseudomonadota</taxon>
        <taxon>Gammaproteobacteria</taxon>
        <taxon>Lysobacterales</taxon>
        <taxon>Lysobacteraceae</taxon>
        <taxon>Xanthomonas</taxon>
    </lineage>
</organism>